<dbReference type="PIRSF" id="PIRSF001359">
    <property type="entry name" value="F_bP_aldolase_II"/>
    <property type="match status" value="1"/>
</dbReference>
<sequence>MKSLREYITEAVAEKKAIGHFNISTIEALWSIFHAARSFAPPSPMATKGHSKASEGEAQKLGEPVIIGVSEGERKFLGVRQVVALVKSIRQEYDYPIFLNADHTYSFDGVKEAIDAGFDAVIFDGAKLSLEENITVTKECVAYARSAHPDIIVEGELGYIGTSSKVFDELPKDMLHTVLTAPEDAVRFVKETGVDLLAPSVGNLHGMLRKREADAEGNAKQTQNPPLDSKRVARIREVAGVPLVLHGGSGIADTDFLGAIQAGVAIVHINTELRVAWRAGVEAALEKDRDEVAPYELLQGAKEAVEKVVMERIRLFSNSI</sequence>
<dbReference type="SUPFAM" id="SSF51569">
    <property type="entry name" value="Aldolase"/>
    <property type="match status" value="1"/>
</dbReference>
<feature type="binding site" evidence="2">
    <location>
        <position position="156"/>
    </location>
    <ligand>
        <name>Zn(2+)</name>
        <dbReference type="ChEBI" id="CHEBI:29105"/>
        <label>2</label>
    </ligand>
</feature>
<evidence type="ECO:0008006" key="5">
    <source>
        <dbReference type="Google" id="ProtNLM"/>
    </source>
</evidence>
<dbReference type="GO" id="GO:0016832">
    <property type="term" value="F:aldehyde-lyase activity"/>
    <property type="evidence" value="ECO:0007669"/>
    <property type="project" value="InterPro"/>
</dbReference>
<feature type="binding site" evidence="2">
    <location>
        <position position="124"/>
    </location>
    <ligand>
        <name>Zn(2+)</name>
        <dbReference type="ChEBI" id="CHEBI:29105"/>
        <label>2</label>
    </ligand>
</feature>
<name>A0A1G2DM37_9BACT</name>
<dbReference type="STRING" id="1798667.A3J08_01130"/>
<evidence type="ECO:0000313" key="3">
    <source>
        <dbReference type="EMBL" id="OGZ14669.1"/>
    </source>
</evidence>
<evidence type="ECO:0000256" key="2">
    <source>
        <dbReference type="PIRSR" id="PIRSR001359-3"/>
    </source>
</evidence>
<feature type="binding site" evidence="2">
    <location>
        <position position="205"/>
    </location>
    <ligand>
        <name>Zn(2+)</name>
        <dbReference type="ChEBI" id="CHEBI:29105"/>
        <label>1</label>
        <note>catalytic</note>
    </ligand>
</feature>
<dbReference type="GO" id="GO:0008270">
    <property type="term" value="F:zinc ion binding"/>
    <property type="evidence" value="ECO:0007669"/>
    <property type="project" value="InterPro"/>
</dbReference>
<gene>
    <name evidence="3" type="ORF">A3J08_01130</name>
</gene>
<evidence type="ECO:0000256" key="1">
    <source>
        <dbReference type="PIRSR" id="PIRSR001359-1"/>
    </source>
</evidence>
<comment type="cofactor">
    <cofactor evidence="2">
        <name>Zn(2+)</name>
        <dbReference type="ChEBI" id="CHEBI:29105"/>
    </cofactor>
    <text evidence="2">Binds 2 Zn(2+) ions per subunit. One is catalytic and the other provides a structural contribution.</text>
</comment>
<protein>
    <recommendedName>
        <fullName evidence="5">Tagatose-bisphosphate aldolase</fullName>
    </recommendedName>
</protein>
<comment type="caution">
    <text evidence="3">The sequence shown here is derived from an EMBL/GenBank/DDBJ whole genome shotgun (WGS) entry which is preliminary data.</text>
</comment>
<accession>A0A1G2DM37</accession>
<feature type="active site" description="Proton donor" evidence="1">
    <location>
        <position position="102"/>
    </location>
</feature>
<dbReference type="PANTHER" id="PTHR30304:SF0">
    <property type="entry name" value="D-TAGATOSE-1,6-BISPHOSPHATE ALDOLASE SUBUNIT GATY-RELATED"/>
    <property type="match status" value="1"/>
</dbReference>
<feature type="binding site" evidence="2">
    <location>
        <position position="246"/>
    </location>
    <ligand>
        <name>Zn(2+)</name>
        <dbReference type="ChEBI" id="CHEBI:29105"/>
        <label>1</label>
        <note>catalytic</note>
    </ligand>
</feature>
<reference evidence="3 4" key="1">
    <citation type="journal article" date="2016" name="Nat. Commun.">
        <title>Thousands of microbial genomes shed light on interconnected biogeochemical processes in an aquifer system.</title>
        <authorList>
            <person name="Anantharaman K."/>
            <person name="Brown C.T."/>
            <person name="Hug L.A."/>
            <person name="Sharon I."/>
            <person name="Castelle C.J."/>
            <person name="Probst A.J."/>
            <person name="Thomas B.C."/>
            <person name="Singh A."/>
            <person name="Wilkins M.J."/>
            <person name="Karaoz U."/>
            <person name="Brodie E.L."/>
            <person name="Williams K.H."/>
            <person name="Hubbard S.S."/>
            <person name="Banfield J.F."/>
        </authorList>
    </citation>
    <scope>NUCLEOTIDE SEQUENCE [LARGE SCALE GENOMIC DNA]</scope>
</reference>
<dbReference type="InterPro" id="IPR000771">
    <property type="entry name" value="FBA_II"/>
</dbReference>
<proteinExistence type="predicted"/>
<keyword evidence="2" id="KW-0479">Metal-binding</keyword>
<dbReference type="InterPro" id="IPR050246">
    <property type="entry name" value="Class_II_FBP_aldolase"/>
</dbReference>
<organism evidence="3 4">
    <name type="scientific">Candidatus Lloydbacteria bacterium RIFCSPLOWO2_02_FULL_51_11</name>
    <dbReference type="NCBI Taxonomy" id="1798667"/>
    <lineage>
        <taxon>Bacteria</taxon>
        <taxon>Candidatus Lloydiibacteriota</taxon>
    </lineage>
</organism>
<dbReference type="AlphaFoldDB" id="A0A1G2DM37"/>
<dbReference type="GO" id="GO:0005975">
    <property type="term" value="P:carbohydrate metabolic process"/>
    <property type="evidence" value="ECO:0007669"/>
    <property type="project" value="InterPro"/>
</dbReference>
<feature type="binding site" evidence="2">
    <location>
        <position position="103"/>
    </location>
    <ligand>
        <name>Zn(2+)</name>
        <dbReference type="ChEBI" id="CHEBI:29105"/>
        <label>1</label>
        <note>catalytic</note>
    </ligand>
</feature>
<keyword evidence="2" id="KW-0862">Zinc</keyword>
<dbReference type="Gene3D" id="3.20.20.70">
    <property type="entry name" value="Aldolase class I"/>
    <property type="match status" value="1"/>
</dbReference>
<evidence type="ECO:0000313" key="4">
    <source>
        <dbReference type="Proteomes" id="UP000177573"/>
    </source>
</evidence>
<dbReference type="EMBL" id="MHLR01000025">
    <property type="protein sequence ID" value="OGZ14669.1"/>
    <property type="molecule type" value="Genomic_DNA"/>
</dbReference>
<dbReference type="Pfam" id="PF01116">
    <property type="entry name" value="F_bP_aldolase"/>
    <property type="match status" value="1"/>
</dbReference>
<dbReference type="Proteomes" id="UP000177573">
    <property type="component" value="Unassembled WGS sequence"/>
</dbReference>
<dbReference type="PANTHER" id="PTHR30304">
    <property type="entry name" value="D-TAGATOSE-1,6-BISPHOSPHATE ALDOLASE"/>
    <property type="match status" value="1"/>
</dbReference>
<dbReference type="InterPro" id="IPR013785">
    <property type="entry name" value="Aldolase_TIM"/>
</dbReference>